<keyword evidence="1" id="KW-0812">Transmembrane</keyword>
<name>A0A1V9Z4E7_ACHHY</name>
<accession>A0A1V9Z4E7</accession>
<dbReference type="GO" id="GO:0016020">
    <property type="term" value="C:membrane"/>
    <property type="evidence" value="ECO:0007669"/>
    <property type="project" value="UniProtKB-SubCell"/>
</dbReference>
<feature type="transmembrane region" description="Helical" evidence="1">
    <location>
        <begin position="12"/>
        <end position="29"/>
    </location>
</feature>
<dbReference type="EMBL" id="JNBR01000442">
    <property type="protein sequence ID" value="OQR92787.1"/>
    <property type="molecule type" value="Genomic_DNA"/>
</dbReference>
<evidence type="ECO:0000313" key="2">
    <source>
        <dbReference type="EMBL" id="OQR92787.1"/>
    </source>
</evidence>
<reference evidence="2 3" key="1">
    <citation type="journal article" date="2014" name="Genome Biol. Evol.">
        <title>The secreted proteins of Achlya hypogyna and Thraustotheca clavata identify the ancestral oomycete secretome and reveal gene acquisitions by horizontal gene transfer.</title>
        <authorList>
            <person name="Misner I."/>
            <person name="Blouin N."/>
            <person name="Leonard G."/>
            <person name="Richards T.A."/>
            <person name="Lane C.E."/>
        </authorList>
    </citation>
    <scope>NUCLEOTIDE SEQUENCE [LARGE SCALE GENOMIC DNA]</scope>
    <source>
        <strain evidence="2 3">ATCC 48635</strain>
    </source>
</reference>
<keyword evidence="1" id="KW-0472">Membrane</keyword>
<keyword evidence="1" id="KW-1133">Transmembrane helix</keyword>
<feature type="transmembrane region" description="Helical" evidence="1">
    <location>
        <begin position="50"/>
        <end position="70"/>
    </location>
</feature>
<protein>
    <recommendedName>
        <fullName evidence="4">Transmembrane protein</fullName>
    </recommendedName>
</protein>
<feature type="transmembrane region" description="Helical" evidence="1">
    <location>
        <begin position="240"/>
        <end position="259"/>
    </location>
</feature>
<feature type="transmembrane region" description="Helical" evidence="1">
    <location>
        <begin position="139"/>
        <end position="158"/>
    </location>
</feature>
<feature type="transmembrane region" description="Helical" evidence="1">
    <location>
        <begin position="82"/>
        <end position="104"/>
    </location>
</feature>
<keyword evidence="3" id="KW-1185">Reference proteome</keyword>
<dbReference type="AlphaFoldDB" id="A0A1V9Z4E7"/>
<feature type="transmembrane region" description="Helical" evidence="1">
    <location>
        <begin position="209"/>
        <end position="228"/>
    </location>
</feature>
<organism evidence="2 3">
    <name type="scientific">Achlya hypogyna</name>
    <name type="common">Oomycete</name>
    <name type="synonym">Protoachlya hypogyna</name>
    <dbReference type="NCBI Taxonomy" id="1202772"/>
    <lineage>
        <taxon>Eukaryota</taxon>
        <taxon>Sar</taxon>
        <taxon>Stramenopiles</taxon>
        <taxon>Oomycota</taxon>
        <taxon>Saprolegniomycetes</taxon>
        <taxon>Saprolegniales</taxon>
        <taxon>Achlyaceae</taxon>
        <taxon>Achlya</taxon>
    </lineage>
</organism>
<comment type="caution">
    <text evidence="2">The sequence shown here is derived from an EMBL/GenBank/DDBJ whole genome shotgun (WGS) entry which is preliminary data.</text>
</comment>
<sequence length="310" mass="33917">MTDSHSSESAMLLTVDLLLVLLTAAVFGLNLRRHGRNVRDAYSQAITVRLAFVCLVTNGVFFLNVFWQIATGKTGGKVQETLGEVVSGVVEGIVLNSFFALLVLQAGGTDRVVRVFAKETPGRDNAAAVAAMRYKRYRLTIHVFAAVRPILAVLLQTLSTTASPAKYLHALLSVYNVVLLAAALFVVVRTLVALKAEIPPAFQATHKFVVIKLILLLATTQWTAYVFLDKEAEAPQHLKVYWSVCLVEALLLSVAFYAVSAPESFVASDSPRVHLWRLWDVVRDPIPEYKALGSLQLTAFKAPLSPSVLL</sequence>
<dbReference type="OrthoDB" id="76933at2759"/>
<gene>
    <name evidence="2" type="ORF">ACHHYP_03198</name>
</gene>
<dbReference type="Proteomes" id="UP000243579">
    <property type="component" value="Unassembled WGS sequence"/>
</dbReference>
<evidence type="ECO:0000313" key="3">
    <source>
        <dbReference type="Proteomes" id="UP000243579"/>
    </source>
</evidence>
<proteinExistence type="predicted"/>
<feature type="transmembrane region" description="Helical" evidence="1">
    <location>
        <begin position="170"/>
        <end position="188"/>
    </location>
</feature>
<evidence type="ECO:0000256" key="1">
    <source>
        <dbReference type="SAM" id="Phobius"/>
    </source>
</evidence>
<evidence type="ECO:0008006" key="4">
    <source>
        <dbReference type="Google" id="ProtNLM"/>
    </source>
</evidence>